<proteinExistence type="predicted"/>
<feature type="transmembrane region" description="Helical" evidence="5">
    <location>
        <begin position="78"/>
        <end position="99"/>
    </location>
</feature>
<evidence type="ECO:0000256" key="6">
    <source>
        <dbReference type="SAM" id="SignalP"/>
    </source>
</evidence>
<dbReference type="AlphaFoldDB" id="A0A7S0ZD15"/>
<dbReference type="GO" id="GO:0016020">
    <property type="term" value="C:membrane"/>
    <property type="evidence" value="ECO:0007669"/>
    <property type="project" value="InterPro"/>
</dbReference>
<dbReference type="Pfam" id="PF04750">
    <property type="entry name" value="Far-17a_AIG1"/>
    <property type="match status" value="2"/>
</dbReference>
<evidence type="ECO:0000256" key="3">
    <source>
        <dbReference type="ARBA" id="ARBA00022989"/>
    </source>
</evidence>
<comment type="subcellular location">
    <subcellularLocation>
        <location evidence="1">Endomembrane system</location>
        <topology evidence="1">Multi-pass membrane protein</topology>
    </subcellularLocation>
</comment>
<feature type="transmembrane region" description="Helical" evidence="5">
    <location>
        <begin position="217"/>
        <end position="242"/>
    </location>
</feature>
<feature type="signal peptide" evidence="6">
    <location>
        <begin position="1"/>
        <end position="22"/>
    </location>
</feature>
<reference evidence="7" key="1">
    <citation type="submission" date="2021-01" db="EMBL/GenBank/DDBJ databases">
        <authorList>
            <person name="Corre E."/>
            <person name="Pelletier E."/>
            <person name="Niang G."/>
            <person name="Scheremetjew M."/>
            <person name="Finn R."/>
            <person name="Kale V."/>
            <person name="Holt S."/>
            <person name="Cochrane G."/>
            <person name="Meng A."/>
            <person name="Brown T."/>
            <person name="Cohen L."/>
        </authorList>
    </citation>
    <scope>NUCLEOTIDE SEQUENCE</scope>
    <source>
        <strain evidence="7">CCMP3278</strain>
    </source>
</reference>
<feature type="chain" id="PRO_5030867914" description="THH1/TOM1/TOM3 domain-containing protein" evidence="6">
    <location>
        <begin position="23"/>
        <end position="353"/>
    </location>
</feature>
<keyword evidence="4 5" id="KW-0472">Membrane</keyword>
<dbReference type="EMBL" id="HBFP01003358">
    <property type="protein sequence ID" value="CAD8817999.1"/>
    <property type="molecule type" value="Transcribed_RNA"/>
</dbReference>
<keyword evidence="6" id="KW-0732">Signal</keyword>
<evidence type="ECO:0000256" key="5">
    <source>
        <dbReference type="SAM" id="Phobius"/>
    </source>
</evidence>
<evidence type="ECO:0008006" key="8">
    <source>
        <dbReference type="Google" id="ProtNLM"/>
    </source>
</evidence>
<evidence type="ECO:0000256" key="4">
    <source>
        <dbReference type="ARBA" id="ARBA00023136"/>
    </source>
</evidence>
<keyword evidence="2 5" id="KW-0812">Transmembrane</keyword>
<keyword evidence="3 5" id="KW-1133">Transmembrane helix</keyword>
<dbReference type="PANTHER" id="PTHR10989:SF16">
    <property type="entry name" value="AT02829P-RELATED"/>
    <property type="match status" value="1"/>
</dbReference>
<dbReference type="PANTHER" id="PTHR10989">
    <property type="entry name" value="ANDROGEN-INDUCED PROTEIN 1-RELATED"/>
    <property type="match status" value="1"/>
</dbReference>
<sequence length="353" mass="40178">MKLLKLLVYVLFFALFINISYAQLKFHPPRPDRPDNVFGGKFVFLTVQTNFIITAYLGLCVLELTITHYRVRTVLERAVHVVSGAVFSVGFMMGAGYYALVHFDERTRAQAATIEEFDYYMHLLHAPAACLLLFDILFKDKTFQQSAPETLVEALNSLSEMTSMYSSASLNKVTDNPNSGKEEAAEPSGVQGVKVSLIKKPSLRKVRRSAARMRRALIVRLHQGDTIAAMLYGVFYLCWSVLCARMNNGWWPYPFQQNLRWSQLAMLYAVFITLILPSLTITSRALRGRGTQVTQSMIRRSSVLLRRTRLLKRTNSRGSFADSESSRVLLSAPRRRFSMSRTQSNRLSMVQNF</sequence>
<feature type="transmembrane region" description="Helical" evidence="5">
    <location>
        <begin position="42"/>
        <end position="66"/>
    </location>
</feature>
<protein>
    <recommendedName>
        <fullName evidence="8">THH1/TOM1/TOM3 domain-containing protein</fullName>
    </recommendedName>
</protein>
<organism evidence="7">
    <name type="scientific">Timspurckia oligopyrenoides</name>
    <dbReference type="NCBI Taxonomy" id="708627"/>
    <lineage>
        <taxon>Eukaryota</taxon>
        <taxon>Rhodophyta</taxon>
        <taxon>Bangiophyceae</taxon>
        <taxon>Porphyridiales</taxon>
        <taxon>Porphyridiaceae</taxon>
        <taxon>Timspurckia</taxon>
    </lineage>
</organism>
<name>A0A7S0ZD15_9RHOD</name>
<evidence type="ECO:0000256" key="1">
    <source>
        <dbReference type="ARBA" id="ARBA00004127"/>
    </source>
</evidence>
<evidence type="ECO:0000256" key="2">
    <source>
        <dbReference type="ARBA" id="ARBA00022692"/>
    </source>
</evidence>
<gene>
    <name evidence="7" type="ORF">TOLI1172_LOCUS2388</name>
</gene>
<feature type="transmembrane region" description="Helical" evidence="5">
    <location>
        <begin position="262"/>
        <end position="281"/>
    </location>
</feature>
<accession>A0A7S0ZD15</accession>
<dbReference type="GO" id="GO:0012505">
    <property type="term" value="C:endomembrane system"/>
    <property type="evidence" value="ECO:0007669"/>
    <property type="project" value="UniProtKB-SubCell"/>
</dbReference>
<evidence type="ECO:0000313" key="7">
    <source>
        <dbReference type="EMBL" id="CAD8817999.1"/>
    </source>
</evidence>
<dbReference type="InterPro" id="IPR006838">
    <property type="entry name" value="ADTRP_AIG1"/>
</dbReference>
<feature type="transmembrane region" description="Helical" evidence="5">
    <location>
        <begin position="119"/>
        <end position="138"/>
    </location>
</feature>